<feature type="region of interest" description="Disordered" evidence="1">
    <location>
        <begin position="52"/>
        <end position="73"/>
    </location>
</feature>
<evidence type="ECO:0000256" key="1">
    <source>
        <dbReference type="SAM" id="MobiDB-lite"/>
    </source>
</evidence>
<evidence type="ECO:0000313" key="4">
    <source>
        <dbReference type="Proteomes" id="UP001054252"/>
    </source>
</evidence>
<name>A0AAV5L125_9ROSI</name>
<sequence>MAMKNDESDDDSRKKKSAAFKSSSKDECDSDEEDDEEFVLLARKFKRFLRKDMLKNQGQQKKNYKSNTGKGESNKKDEIIYYRFKKAGHIKFECPNNDEKSLKAKKKNKAMVATWSCSEDSSSSKEESDMEAHICLMTNDDTDEGSFKEKLKKEKWHLDSGSSRHMTGDKLQFLNLEAMKGGTMTFGDNAKGHIKGISKAGEIQTRIGELHLEENSRKEEGSQEQNDAPRQDFPTVAETGGCEGGRSPP</sequence>
<dbReference type="EMBL" id="BPVZ01000089">
    <property type="protein sequence ID" value="GKV30815.1"/>
    <property type="molecule type" value="Genomic_DNA"/>
</dbReference>
<feature type="domain" description="Retrovirus-related Pol polyprotein from transposon TNT 1-94-like beta-barrel" evidence="2">
    <location>
        <begin position="156"/>
        <end position="199"/>
    </location>
</feature>
<organism evidence="3 4">
    <name type="scientific">Rubroshorea leprosula</name>
    <dbReference type="NCBI Taxonomy" id="152421"/>
    <lineage>
        <taxon>Eukaryota</taxon>
        <taxon>Viridiplantae</taxon>
        <taxon>Streptophyta</taxon>
        <taxon>Embryophyta</taxon>
        <taxon>Tracheophyta</taxon>
        <taxon>Spermatophyta</taxon>
        <taxon>Magnoliopsida</taxon>
        <taxon>eudicotyledons</taxon>
        <taxon>Gunneridae</taxon>
        <taxon>Pentapetalae</taxon>
        <taxon>rosids</taxon>
        <taxon>malvids</taxon>
        <taxon>Malvales</taxon>
        <taxon>Dipterocarpaceae</taxon>
        <taxon>Rubroshorea</taxon>
    </lineage>
</organism>
<comment type="caution">
    <text evidence="3">The sequence shown here is derived from an EMBL/GenBank/DDBJ whole genome shotgun (WGS) entry which is preliminary data.</text>
</comment>
<feature type="compositionally biased region" description="Polar residues" evidence="1">
    <location>
        <begin position="56"/>
        <end position="71"/>
    </location>
</feature>
<protein>
    <recommendedName>
        <fullName evidence="2">Retrovirus-related Pol polyprotein from transposon TNT 1-94-like beta-barrel domain-containing protein</fullName>
    </recommendedName>
</protein>
<keyword evidence="4" id="KW-1185">Reference proteome</keyword>
<feature type="region of interest" description="Disordered" evidence="1">
    <location>
        <begin position="1"/>
        <end position="35"/>
    </location>
</feature>
<dbReference type="InterPro" id="IPR054722">
    <property type="entry name" value="PolX-like_BBD"/>
</dbReference>
<gene>
    <name evidence="3" type="ORF">SLEP1_g39590</name>
</gene>
<feature type="region of interest" description="Disordered" evidence="1">
    <location>
        <begin position="205"/>
        <end position="249"/>
    </location>
</feature>
<proteinExistence type="predicted"/>
<evidence type="ECO:0000313" key="3">
    <source>
        <dbReference type="EMBL" id="GKV30815.1"/>
    </source>
</evidence>
<evidence type="ECO:0000259" key="2">
    <source>
        <dbReference type="Pfam" id="PF22936"/>
    </source>
</evidence>
<feature type="compositionally biased region" description="Basic and acidic residues" evidence="1">
    <location>
        <begin position="208"/>
        <end position="221"/>
    </location>
</feature>
<reference evidence="3 4" key="1">
    <citation type="journal article" date="2021" name="Commun. Biol.">
        <title>The genome of Shorea leprosula (Dipterocarpaceae) highlights the ecological relevance of drought in aseasonal tropical rainforests.</title>
        <authorList>
            <person name="Ng K.K.S."/>
            <person name="Kobayashi M.J."/>
            <person name="Fawcett J.A."/>
            <person name="Hatakeyama M."/>
            <person name="Paape T."/>
            <person name="Ng C.H."/>
            <person name="Ang C.C."/>
            <person name="Tnah L.H."/>
            <person name="Lee C.T."/>
            <person name="Nishiyama T."/>
            <person name="Sese J."/>
            <person name="O'Brien M.J."/>
            <person name="Copetti D."/>
            <person name="Mohd Noor M.I."/>
            <person name="Ong R.C."/>
            <person name="Putra M."/>
            <person name="Sireger I.Z."/>
            <person name="Indrioko S."/>
            <person name="Kosugi Y."/>
            <person name="Izuno A."/>
            <person name="Isagi Y."/>
            <person name="Lee S.L."/>
            <person name="Shimizu K.K."/>
        </authorList>
    </citation>
    <scope>NUCLEOTIDE SEQUENCE [LARGE SCALE GENOMIC DNA]</scope>
    <source>
        <strain evidence="3">214</strain>
    </source>
</reference>
<accession>A0AAV5L125</accession>
<dbReference type="Pfam" id="PF22936">
    <property type="entry name" value="Pol_BBD"/>
    <property type="match status" value="1"/>
</dbReference>
<dbReference type="AlphaFoldDB" id="A0AAV5L125"/>
<dbReference type="Proteomes" id="UP001054252">
    <property type="component" value="Unassembled WGS sequence"/>
</dbReference>